<keyword evidence="4" id="KW-0804">Transcription</keyword>
<organism evidence="8 9">
    <name type="scientific">Agromyces seonyuensis</name>
    <dbReference type="NCBI Taxonomy" id="2662446"/>
    <lineage>
        <taxon>Bacteria</taxon>
        <taxon>Bacillati</taxon>
        <taxon>Actinomycetota</taxon>
        <taxon>Actinomycetes</taxon>
        <taxon>Micrococcales</taxon>
        <taxon>Microbacteriaceae</taxon>
        <taxon>Agromyces</taxon>
    </lineage>
</organism>
<dbReference type="PANTHER" id="PTHR43214:SF24">
    <property type="entry name" value="TRANSCRIPTIONAL REGULATORY PROTEIN NARL-RELATED"/>
    <property type="match status" value="1"/>
</dbReference>
<dbReference type="Gene3D" id="3.40.50.2300">
    <property type="match status" value="1"/>
</dbReference>
<evidence type="ECO:0000313" key="9">
    <source>
        <dbReference type="Proteomes" id="UP000438182"/>
    </source>
</evidence>
<feature type="modified residue" description="4-aspartylphosphate" evidence="5">
    <location>
        <position position="52"/>
    </location>
</feature>
<dbReference type="GO" id="GO:0003677">
    <property type="term" value="F:DNA binding"/>
    <property type="evidence" value="ECO:0007669"/>
    <property type="project" value="UniProtKB-KW"/>
</dbReference>
<evidence type="ECO:0000259" key="7">
    <source>
        <dbReference type="PROSITE" id="PS50110"/>
    </source>
</evidence>
<keyword evidence="1 5" id="KW-0597">Phosphoprotein</keyword>
<dbReference type="PANTHER" id="PTHR43214">
    <property type="entry name" value="TWO-COMPONENT RESPONSE REGULATOR"/>
    <property type="match status" value="1"/>
</dbReference>
<dbReference type="InterPro" id="IPR039420">
    <property type="entry name" value="WalR-like"/>
</dbReference>
<feature type="domain" description="Response regulatory" evidence="7">
    <location>
        <begin position="2"/>
        <end position="121"/>
    </location>
</feature>
<dbReference type="InterPro" id="IPR001789">
    <property type="entry name" value="Sig_transdc_resp-reg_receiver"/>
</dbReference>
<dbReference type="PRINTS" id="PR00038">
    <property type="entry name" value="HTHLUXR"/>
</dbReference>
<dbReference type="InterPro" id="IPR016032">
    <property type="entry name" value="Sig_transdc_resp-reg_C-effctor"/>
</dbReference>
<evidence type="ECO:0000259" key="6">
    <source>
        <dbReference type="PROSITE" id="PS50043"/>
    </source>
</evidence>
<evidence type="ECO:0000313" key="8">
    <source>
        <dbReference type="EMBL" id="MWB98800.1"/>
    </source>
</evidence>
<dbReference type="EMBL" id="WSTA01000037">
    <property type="protein sequence ID" value="MWB98800.1"/>
    <property type="molecule type" value="Genomic_DNA"/>
</dbReference>
<dbReference type="SUPFAM" id="SSF46894">
    <property type="entry name" value="C-terminal effector domain of the bipartite response regulators"/>
    <property type="match status" value="1"/>
</dbReference>
<dbReference type="Pfam" id="PF00196">
    <property type="entry name" value="GerE"/>
    <property type="match status" value="1"/>
</dbReference>
<evidence type="ECO:0000256" key="2">
    <source>
        <dbReference type="ARBA" id="ARBA00023015"/>
    </source>
</evidence>
<dbReference type="InterPro" id="IPR000792">
    <property type="entry name" value="Tscrpt_reg_LuxR_C"/>
</dbReference>
<dbReference type="CDD" id="cd17535">
    <property type="entry name" value="REC_NarL-like"/>
    <property type="match status" value="1"/>
</dbReference>
<dbReference type="PROSITE" id="PS50043">
    <property type="entry name" value="HTH_LUXR_2"/>
    <property type="match status" value="1"/>
</dbReference>
<feature type="domain" description="HTH luxR-type" evidence="6">
    <location>
        <begin position="143"/>
        <end position="208"/>
    </location>
</feature>
<dbReference type="Proteomes" id="UP000438182">
    <property type="component" value="Unassembled WGS sequence"/>
</dbReference>
<reference evidence="8 9" key="1">
    <citation type="submission" date="2019-12" db="EMBL/GenBank/DDBJ databases">
        <authorList>
            <person name="Kim Y.S."/>
        </authorList>
    </citation>
    <scope>NUCLEOTIDE SEQUENCE [LARGE SCALE GENOMIC DNA]</scope>
    <source>
        <strain evidence="8 9">MMS17-SY077</strain>
    </source>
</reference>
<keyword evidence="9" id="KW-1185">Reference proteome</keyword>
<proteinExistence type="predicted"/>
<dbReference type="GO" id="GO:0006355">
    <property type="term" value="P:regulation of DNA-templated transcription"/>
    <property type="evidence" value="ECO:0007669"/>
    <property type="project" value="InterPro"/>
</dbReference>
<dbReference type="SMART" id="SM00421">
    <property type="entry name" value="HTH_LUXR"/>
    <property type="match status" value="1"/>
</dbReference>
<name>A0A6I4NWY9_9MICO</name>
<accession>A0A6I4NWY9</accession>
<evidence type="ECO:0000256" key="4">
    <source>
        <dbReference type="ARBA" id="ARBA00023163"/>
    </source>
</evidence>
<dbReference type="AlphaFoldDB" id="A0A6I4NWY9"/>
<dbReference type="Pfam" id="PF00072">
    <property type="entry name" value="Response_reg"/>
    <property type="match status" value="1"/>
</dbReference>
<evidence type="ECO:0000256" key="1">
    <source>
        <dbReference type="ARBA" id="ARBA00022553"/>
    </source>
</evidence>
<dbReference type="SMART" id="SM00448">
    <property type="entry name" value="REC"/>
    <property type="match status" value="1"/>
</dbReference>
<gene>
    <name evidence="8" type="ORF">GB864_09605</name>
</gene>
<dbReference type="PROSITE" id="PS00622">
    <property type="entry name" value="HTH_LUXR_1"/>
    <property type="match status" value="1"/>
</dbReference>
<dbReference type="PROSITE" id="PS50110">
    <property type="entry name" value="RESPONSE_REGULATORY"/>
    <property type="match status" value="1"/>
</dbReference>
<dbReference type="SUPFAM" id="SSF52172">
    <property type="entry name" value="CheY-like"/>
    <property type="match status" value="1"/>
</dbReference>
<keyword evidence="3" id="KW-0238">DNA-binding</keyword>
<protein>
    <submittedName>
        <fullName evidence="8">Response regulator</fullName>
    </submittedName>
</protein>
<dbReference type="InterPro" id="IPR011006">
    <property type="entry name" value="CheY-like_superfamily"/>
</dbReference>
<sequence>MRVAVADDALLLRAGIEKVLASGGIDVVASVGTADELLEAAAEHELDAAIIDIRMPPTHTDEGVAALETLRAGGSRMGVLLLSMYATPEYAMRVMESGAGTGYLLKERVSEPLTLVRAVETVAAGGSIVDPEVVEALVSRTRADDPLQRLTKRERVVLELMASGLSNSGISQELFLGIKTVESHVRNIMQKLDLEESPDAHRRVLAVLTLLGKR</sequence>
<evidence type="ECO:0000256" key="3">
    <source>
        <dbReference type="ARBA" id="ARBA00023125"/>
    </source>
</evidence>
<keyword evidence="2" id="KW-0805">Transcription regulation</keyword>
<dbReference type="CDD" id="cd06170">
    <property type="entry name" value="LuxR_C_like"/>
    <property type="match status" value="1"/>
</dbReference>
<dbReference type="GO" id="GO:0000160">
    <property type="term" value="P:phosphorelay signal transduction system"/>
    <property type="evidence" value="ECO:0007669"/>
    <property type="project" value="InterPro"/>
</dbReference>
<evidence type="ECO:0000256" key="5">
    <source>
        <dbReference type="PROSITE-ProRule" id="PRU00169"/>
    </source>
</evidence>
<comment type="caution">
    <text evidence="8">The sequence shown here is derived from an EMBL/GenBank/DDBJ whole genome shotgun (WGS) entry which is preliminary data.</text>
</comment>
<dbReference type="InterPro" id="IPR058245">
    <property type="entry name" value="NreC/VraR/RcsB-like_REC"/>
</dbReference>